<sequence length="75" mass="8469">MIVNGNFSYECLLREAEVLTAKAVEARLVGINSAFSLGNPGFYAENANKVTFVNHNKWVIGWESKIRRSLFLTDF</sequence>
<dbReference type="RefSeq" id="WP_263744766.1">
    <property type="nucleotide sequence ID" value="NZ_JAOWRF010000105.1"/>
</dbReference>
<accession>A0ABT3AVZ8</accession>
<reference evidence="1 2" key="1">
    <citation type="submission" date="2022-10" db="EMBL/GenBank/DDBJ databases">
        <title>Identification of biosynthetic pathway for the production of the potent trypsin inhibitor radiosumin.</title>
        <authorList>
            <person name="Fewer D.P."/>
            <person name="Delbaje E."/>
            <person name="Ouyang X."/>
            <person name="Agostino P.D."/>
            <person name="Wahlsten M."/>
            <person name="Jokela J."/>
            <person name="Permi P."/>
            <person name="Haapaniemi E."/>
            <person name="Koistinen H."/>
        </authorList>
    </citation>
    <scope>NUCLEOTIDE SEQUENCE [LARGE SCALE GENOMIC DNA]</scope>
    <source>
        <strain evidence="1 2">NIES-515</strain>
    </source>
</reference>
<evidence type="ECO:0000313" key="1">
    <source>
        <dbReference type="EMBL" id="MCV3213260.1"/>
    </source>
</evidence>
<keyword evidence="2" id="KW-1185">Reference proteome</keyword>
<comment type="caution">
    <text evidence="1">The sequence shown here is derived from an EMBL/GenBank/DDBJ whole genome shotgun (WGS) entry which is preliminary data.</text>
</comment>
<dbReference type="EMBL" id="JAOWRF010000105">
    <property type="protein sequence ID" value="MCV3213260.1"/>
    <property type="molecule type" value="Genomic_DNA"/>
</dbReference>
<gene>
    <name evidence="1" type="ORF">OGM63_06930</name>
</gene>
<evidence type="ECO:0000313" key="2">
    <source>
        <dbReference type="Proteomes" id="UP001526143"/>
    </source>
</evidence>
<dbReference type="Proteomes" id="UP001526143">
    <property type="component" value="Unassembled WGS sequence"/>
</dbReference>
<protein>
    <submittedName>
        <fullName evidence="1">Uncharacterized protein</fullName>
    </submittedName>
</protein>
<proteinExistence type="predicted"/>
<organism evidence="1 2">
    <name type="scientific">Plectonema radiosum NIES-515</name>
    <dbReference type="NCBI Taxonomy" id="2986073"/>
    <lineage>
        <taxon>Bacteria</taxon>
        <taxon>Bacillati</taxon>
        <taxon>Cyanobacteriota</taxon>
        <taxon>Cyanophyceae</taxon>
        <taxon>Oscillatoriophycideae</taxon>
        <taxon>Oscillatoriales</taxon>
        <taxon>Microcoleaceae</taxon>
        <taxon>Plectonema</taxon>
    </lineage>
</organism>
<name>A0ABT3AVZ8_9CYAN</name>